<dbReference type="PATRIC" id="fig|1653479.3.peg.3784"/>
<dbReference type="NCBIfam" id="NF047839">
    <property type="entry name" value="PspM_Rv2743c"/>
    <property type="match status" value="1"/>
</dbReference>
<evidence type="ECO:0000313" key="3">
    <source>
        <dbReference type="EMBL" id="AMY25017.1"/>
    </source>
</evidence>
<proteinExistence type="predicted"/>
<accession>A0A143QRK1</accession>
<dbReference type="InterPro" id="IPR057952">
    <property type="entry name" value="Rv2743c-like"/>
</dbReference>
<keyword evidence="2" id="KW-0812">Transmembrane</keyword>
<name>A0A143QRK1_RHOFA</name>
<sequence>MSNENHEPGRSRKRPAVSLDRETVTAAVAESGAVVRSLAETARAAGTSLLDAAGRRKDPRAKHLKKIRRARRRSIRFGAASTTTAVSTAGIAALSAPEWTLFVGGGSAALLAVPAVYAFGRLRRLRGQPVPVGLPGRRSLPQRGSAAFEPMSRLAGAEQSLFELLGILARSGTIAPEDVEEMIGVASDAVRGLEGVAVDIAALERAGAASASTRTHLRPGIEAAASDLAAGVDQYEDLVAAAARMTGPAGSTSKNVVESHRRELLSATDRLQGWADALTELDEIRSRHR</sequence>
<protein>
    <submittedName>
        <fullName evidence="3">Uncharacterized protein</fullName>
    </submittedName>
</protein>
<dbReference type="RefSeq" id="WP_228139206.1">
    <property type="nucleotide sequence ID" value="NZ_CP015220.1"/>
</dbReference>
<dbReference type="Proteomes" id="UP000076038">
    <property type="component" value="Chromosome"/>
</dbReference>
<reference evidence="4" key="2">
    <citation type="submission" date="2016-04" db="EMBL/GenBank/DDBJ databases">
        <title>Complete Genome and Plasmid Sequences for Rhodococcus fascians D188 and Draft Sequences for Rhodococcus spp. Isolates PBTS 1 and PBTS 2.</title>
        <authorList>
            <person name="Stamer R."/>
            <person name="Vereecke D."/>
            <person name="Zhang Y."/>
            <person name="Schilkey F."/>
            <person name="Devitt N."/>
            <person name="Randall J."/>
        </authorList>
    </citation>
    <scope>NUCLEOTIDE SEQUENCE [LARGE SCALE GENOMIC DNA]</scope>
    <source>
        <strain evidence="4">PBTS2</strain>
    </source>
</reference>
<dbReference type="EMBL" id="CP015220">
    <property type="protein sequence ID" value="AMY25017.1"/>
    <property type="molecule type" value="Genomic_DNA"/>
</dbReference>
<dbReference type="Pfam" id="PF25587">
    <property type="entry name" value="Rv2743c"/>
    <property type="match status" value="1"/>
</dbReference>
<keyword evidence="4" id="KW-1185">Reference proteome</keyword>
<dbReference type="KEGG" id="rhs:A3Q41_03731"/>
<evidence type="ECO:0000256" key="2">
    <source>
        <dbReference type="SAM" id="Phobius"/>
    </source>
</evidence>
<feature type="compositionally biased region" description="Basic and acidic residues" evidence="1">
    <location>
        <begin position="1"/>
        <end position="10"/>
    </location>
</feature>
<keyword evidence="2" id="KW-0472">Membrane</keyword>
<feature type="region of interest" description="Disordered" evidence="1">
    <location>
        <begin position="1"/>
        <end position="22"/>
    </location>
</feature>
<keyword evidence="2" id="KW-1133">Transmembrane helix</keyword>
<gene>
    <name evidence="3" type="ORF">A3Q41_03731</name>
</gene>
<feature type="transmembrane region" description="Helical" evidence="2">
    <location>
        <begin position="99"/>
        <end position="119"/>
    </location>
</feature>
<evidence type="ECO:0000313" key="4">
    <source>
        <dbReference type="Proteomes" id="UP000076038"/>
    </source>
</evidence>
<evidence type="ECO:0000256" key="1">
    <source>
        <dbReference type="SAM" id="MobiDB-lite"/>
    </source>
</evidence>
<organism evidence="3 4">
    <name type="scientific">Rhodococcoides fascians</name>
    <name type="common">Rhodococcus fascians</name>
    <dbReference type="NCBI Taxonomy" id="1828"/>
    <lineage>
        <taxon>Bacteria</taxon>
        <taxon>Bacillati</taxon>
        <taxon>Actinomycetota</taxon>
        <taxon>Actinomycetes</taxon>
        <taxon>Mycobacteriales</taxon>
        <taxon>Nocardiaceae</taxon>
        <taxon>Rhodococcoides</taxon>
    </lineage>
</organism>
<dbReference type="AlphaFoldDB" id="A0A143QRK1"/>
<feature type="transmembrane region" description="Helical" evidence="2">
    <location>
        <begin position="75"/>
        <end position="93"/>
    </location>
</feature>
<reference evidence="3 4" key="1">
    <citation type="journal article" date="2016" name="Genome Announc.">
        <title>Complete Genome and Plasmid Sequences for Rhodococcus fascians D188 and Draft Sequences for Rhodococcus Isolates PBTS 1 and PBTS 2.</title>
        <authorList>
            <person name="Stamler R.A."/>
            <person name="Vereecke D."/>
            <person name="Zhang Y."/>
            <person name="Schilkey F."/>
            <person name="Devitt N."/>
            <person name="Randall J.J."/>
        </authorList>
    </citation>
    <scope>NUCLEOTIDE SEQUENCE [LARGE SCALE GENOMIC DNA]</scope>
    <source>
        <strain evidence="3 4">PBTS2</strain>
    </source>
</reference>